<evidence type="ECO:0008006" key="3">
    <source>
        <dbReference type="Google" id="ProtNLM"/>
    </source>
</evidence>
<gene>
    <name evidence="1" type="ORF">COY52_12970</name>
</gene>
<dbReference type="Proteomes" id="UP000229307">
    <property type="component" value="Unassembled WGS sequence"/>
</dbReference>
<dbReference type="InterPro" id="IPR025890">
    <property type="entry name" value="Abhydrolase_bac"/>
</dbReference>
<proteinExistence type="predicted"/>
<sequence length="167" mass="19061">MSEYSYLVLQSLNEVYKNTKQKMAFKAKNKKEWQAWRKKLKAKIIELLGGFPAKKCALNPQIVSRTEDNTVIREKIVLTSESGVNIPAYLLIPKNLKGPVPAVIALHGHLPEAKEMISGMPALNEERRKYMVDTHHDYGYQIACRGFVVLVPDQRCFGEREDKDMAN</sequence>
<dbReference type="InterPro" id="IPR029058">
    <property type="entry name" value="AB_hydrolase_fold"/>
</dbReference>
<dbReference type="EMBL" id="PFMR01000363">
    <property type="protein sequence ID" value="PIZ14294.1"/>
    <property type="molecule type" value="Genomic_DNA"/>
</dbReference>
<evidence type="ECO:0000313" key="2">
    <source>
        <dbReference type="Proteomes" id="UP000229307"/>
    </source>
</evidence>
<dbReference type="SUPFAM" id="SSF53474">
    <property type="entry name" value="alpha/beta-Hydrolases"/>
    <property type="match status" value="1"/>
</dbReference>
<dbReference type="Gene3D" id="3.40.50.1820">
    <property type="entry name" value="alpha/beta hydrolase"/>
    <property type="match status" value="1"/>
</dbReference>
<evidence type="ECO:0000313" key="1">
    <source>
        <dbReference type="EMBL" id="PIZ14294.1"/>
    </source>
</evidence>
<feature type="non-terminal residue" evidence="1">
    <location>
        <position position="167"/>
    </location>
</feature>
<dbReference type="AlphaFoldDB" id="A0A2M7S431"/>
<reference evidence="2" key="1">
    <citation type="submission" date="2017-09" db="EMBL/GenBank/DDBJ databases">
        <title>Depth-based differentiation of microbial function through sediment-hosted aquifers and enrichment of novel symbionts in the deep terrestrial subsurface.</title>
        <authorList>
            <person name="Probst A.J."/>
            <person name="Ladd B."/>
            <person name="Jarett J.K."/>
            <person name="Geller-Mcgrath D.E."/>
            <person name="Sieber C.M.K."/>
            <person name="Emerson J.B."/>
            <person name="Anantharaman K."/>
            <person name="Thomas B.C."/>
            <person name="Malmstrom R."/>
            <person name="Stieglmeier M."/>
            <person name="Klingl A."/>
            <person name="Woyke T."/>
            <person name="Ryan C.M."/>
            <person name="Banfield J.F."/>
        </authorList>
    </citation>
    <scope>NUCLEOTIDE SEQUENCE [LARGE SCALE GENOMIC DNA]</scope>
</reference>
<dbReference type="Pfam" id="PF12715">
    <property type="entry name" value="Abhydrolase_7"/>
    <property type="match status" value="1"/>
</dbReference>
<comment type="caution">
    <text evidence="1">The sequence shown here is derived from an EMBL/GenBank/DDBJ whole genome shotgun (WGS) entry which is preliminary data.</text>
</comment>
<name>A0A2M7S431_9BACT</name>
<accession>A0A2M7S431</accession>
<organism evidence="1 2">
    <name type="scientific">Candidatus Desantisbacteria bacterium CG_4_10_14_0_8_um_filter_48_22</name>
    <dbReference type="NCBI Taxonomy" id="1974543"/>
    <lineage>
        <taxon>Bacteria</taxon>
        <taxon>Candidatus Desantisiibacteriota</taxon>
    </lineage>
</organism>
<protein>
    <recommendedName>
        <fullName evidence="3">Acetylxylan esterase</fullName>
    </recommendedName>
</protein>